<name>A0A1M5ISS5_9ACTN</name>
<reference evidence="3 4" key="1">
    <citation type="submission" date="2016-11" db="EMBL/GenBank/DDBJ databases">
        <authorList>
            <person name="Jaros S."/>
            <person name="Januszkiewicz K."/>
            <person name="Wedrychowicz H."/>
        </authorList>
    </citation>
    <scope>NUCLEOTIDE SEQUENCE [LARGE SCALE GENOMIC DNA]</scope>
    <source>
        <strain evidence="3 4">DSM 45627</strain>
    </source>
</reference>
<dbReference type="RefSeq" id="WP_073389226.1">
    <property type="nucleotide sequence ID" value="NZ_FQVU01000002.1"/>
</dbReference>
<keyword evidence="4" id="KW-1185">Reference proteome</keyword>
<dbReference type="EMBL" id="FQVU01000002">
    <property type="protein sequence ID" value="SHG31374.1"/>
    <property type="molecule type" value="Genomic_DNA"/>
</dbReference>
<organism evidence="3 4">
    <name type="scientific">Jatrophihabitans endophyticus</name>
    <dbReference type="NCBI Taxonomy" id="1206085"/>
    <lineage>
        <taxon>Bacteria</taxon>
        <taxon>Bacillati</taxon>
        <taxon>Actinomycetota</taxon>
        <taxon>Actinomycetes</taxon>
        <taxon>Jatrophihabitantales</taxon>
        <taxon>Jatrophihabitantaceae</taxon>
        <taxon>Jatrophihabitans</taxon>
    </lineage>
</organism>
<dbReference type="Gene3D" id="3.30.1380.10">
    <property type="match status" value="1"/>
</dbReference>
<dbReference type="SUPFAM" id="SSF55166">
    <property type="entry name" value="Hedgehog/DD-peptidase"/>
    <property type="match status" value="1"/>
</dbReference>
<dbReference type="InterPro" id="IPR009045">
    <property type="entry name" value="Zn_M74/Hedgehog-like"/>
</dbReference>
<keyword evidence="3" id="KW-0121">Carboxypeptidase</keyword>
<dbReference type="GO" id="GO:0004180">
    <property type="term" value="F:carboxypeptidase activity"/>
    <property type="evidence" value="ECO:0007669"/>
    <property type="project" value="UniProtKB-KW"/>
</dbReference>
<feature type="domain" description="Peptidase M15C" evidence="2">
    <location>
        <begin position="103"/>
        <end position="170"/>
    </location>
</feature>
<evidence type="ECO:0000313" key="4">
    <source>
        <dbReference type="Proteomes" id="UP000186132"/>
    </source>
</evidence>
<feature type="chain" id="PRO_5013087293" evidence="1">
    <location>
        <begin position="29"/>
        <end position="192"/>
    </location>
</feature>
<evidence type="ECO:0000259" key="2">
    <source>
        <dbReference type="Pfam" id="PF13539"/>
    </source>
</evidence>
<feature type="signal peptide" evidence="1">
    <location>
        <begin position="1"/>
        <end position="28"/>
    </location>
</feature>
<dbReference type="InterPro" id="IPR039561">
    <property type="entry name" value="Peptidase_M15C"/>
</dbReference>
<keyword evidence="3" id="KW-0378">Hydrolase</keyword>
<dbReference type="OrthoDB" id="7671932at2"/>
<dbReference type="AlphaFoldDB" id="A0A1M5ISS5"/>
<keyword evidence="1" id="KW-0732">Signal</keyword>
<protein>
    <submittedName>
        <fullName evidence="3">D-alanyl-D-alanine carboxypeptidase</fullName>
    </submittedName>
</protein>
<evidence type="ECO:0000313" key="3">
    <source>
        <dbReference type="EMBL" id="SHG31374.1"/>
    </source>
</evidence>
<accession>A0A1M5ISS5</accession>
<dbReference type="STRING" id="1206085.SAMN05443575_1993"/>
<sequence length="192" mass="21153">MRTKLFAALLGLLTSAALLIASATSASAATAKSQNGWTVITKSTSSKLATYKVPGTKHGLLLRKGDAGVLLVDFANWYNKQVEKLSLYKAGDDYGWSYRKIRGSQTTYSNHASGTAIDLNATRHPLNTTAAHSFTKKQIAAIHKRLKRYSGVIRWGGDYQHRKDPMHFEINKSVAATHKVYKKLFPCHSPTC</sequence>
<proteinExistence type="predicted"/>
<dbReference type="Pfam" id="PF13539">
    <property type="entry name" value="Peptidase_M15_4"/>
    <property type="match status" value="1"/>
</dbReference>
<evidence type="ECO:0000256" key="1">
    <source>
        <dbReference type="SAM" id="SignalP"/>
    </source>
</evidence>
<keyword evidence="3" id="KW-0645">Protease</keyword>
<dbReference type="Proteomes" id="UP000186132">
    <property type="component" value="Unassembled WGS sequence"/>
</dbReference>
<gene>
    <name evidence="3" type="ORF">SAMN05443575_1993</name>
</gene>